<dbReference type="Proteomes" id="UP000076502">
    <property type="component" value="Unassembled WGS sequence"/>
</dbReference>
<name>A0A154PAA8_DUFNO</name>
<dbReference type="AlphaFoldDB" id="A0A154PAA8"/>
<keyword evidence="2" id="KW-1185">Reference proteome</keyword>
<accession>A0A154PAA8</accession>
<proteinExistence type="predicted"/>
<reference evidence="1 2" key="1">
    <citation type="submission" date="2015-07" db="EMBL/GenBank/DDBJ databases">
        <title>The genome of Dufourea novaeangliae.</title>
        <authorList>
            <person name="Pan H."/>
            <person name="Kapheim K."/>
        </authorList>
    </citation>
    <scope>NUCLEOTIDE SEQUENCE [LARGE SCALE GENOMIC DNA]</scope>
    <source>
        <strain evidence="1">0120121106</strain>
        <tissue evidence="1">Whole body</tissue>
    </source>
</reference>
<evidence type="ECO:0000313" key="1">
    <source>
        <dbReference type="EMBL" id="KZC08757.1"/>
    </source>
</evidence>
<protein>
    <submittedName>
        <fullName evidence="1">Uncharacterized protein</fullName>
    </submittedName>
</protein>
<sequence length="49" mass="5681">MDRAMCMTYRHFSHTAPLLHERLSSAIHFSASSMVTRSRWNNDEETGPD</sequence>
<organism evidence="1 2">
    <name type="scientific">Dufourea novaeangliae</name>
    <name type="common">Sweat bee</name>
    <dbReference type="NCBI Taxonomy" id="178035"/>
    <lineage>
        <taxon>Eukaryota</taxon>
        <taxon>Metazoa</taxon>
        <taxon>Ecdysozoa</taxon>
        <taxon>Arthropoda</taxon>
        <taxon>Hexapoda</taxon>
        <taxon>Insecta</taxon>
        <taxon>Pterygota</taxon>
        <taxon>Neoptera</taxon>
        <taxon>Endopterygota</taxon>
        <taxon>Hymenoptera</taxon>
        <taxon>Apocrita</taxon>
        <taxon>Aculeata</taxon>
        <taxon>Apoidea</taxon>
        <taxon>Anthophila</taxon>
        <taxon>Halictidae</taxon>
        <taxon>Rophitinae</taxon>
        <taxon>Dufourea</taxon>
    </lineage>
</organism>
<gene>
    <name evidence="1" type="ORF">WN55_10780</name>
</gene>
<evidence type="ECO:0000313" key="2">
    <source>
        <dbReference type="Proteomes" id="UP000076502"/>
    </source>
</evidence>
<dbReference type="EMBL" id="KQ434856">
    <property type="protein sequence ID" value="KZC08757.1"/>
    <property type="molecule type" value="Genomic_DNA"/>
</dbReference>